<gene>
    <name evidence="3" type="ORF">Ae201684_019085</name>
</gene>
<dbReference type="Proteomes" id="UP000481153">
    <property type="component" value="Unassembled WGS sequence"/>
</dbReference>
<evidence type="ECO:0000313" key="3">
    <source>
        <dbReference type="EMBL" id="KAF0721552.1"/>
    </source>
</evidence>
<keyword evidence="4" id="KW-1185">Reference proteome</keyword>
<feature type="chain" id="PRO_5026181555" evidence="2">
    <location>
        <begin position="20"/>
        <end position="146"/>
    </location>
</feature>
<proteinExistence type="predicted"/>
<dbReference type="VEuPathDB" id="FungiDB:AeMF1_006197"/>
<reference evidence="3 4" key="1">
    <citation type="submission" date="2019-07" db="EMBL/GenBank/DDBJ databases">
        <title>Genomics analysis of Aphanomyces spp. identifies a new class of oomycete effector associated with host adaptation.</title>
        <authorList>
            <person name="Gaulin E."/>
        </authorList>
    </citation>
    <scope>NUCLEOTIDE SEQUENCE [LARGE SCALE GENOMIC DNA]</scope>
    <source>
        <strain evidence="3 4">ATCC 201684</strain>
    </source>
</reference>
<comment type="caution">
    <text evidence="3">The sequence shown here is derived from an EMBL/GenBank/DDBJ whole genome shotgun (WGS) entry which is preliminary data.</text>
</comment>
<evidence type="ECO:0000256" key="2">
    <source>
        <dbReference type="SAM" id="SignalP"/>
    </source>
</evidence>
<protein>
    <submittedName>
        <fullName evidence="3">Uncharacterized protein</fullName>
    </submittedName>
</protein>
<organism evidence="3 4">
    <name type="scientific">Aphanomyces euteiches</name>
    <dbReference type="NCBI Taxonomy" id="100861"/>
    <lineage>
        <taxon>Eukaryota</taxon>
        <taxon>Sar</taxon>
        <taxon>Stramenopiles</taxon>
        <taxon>Oomycota</taxon>
        <taxon>Saprolegniomycetes</taxon>
        <taxon>Saprolegniales</taxon>
        <taxon>Verrucalvaceae</taxon>
        <taxon>Aphanomyces</taxon>
    </lineage>
</organism>
<dbReference type="EMBL" id="VJMJ01000387">
    <property type="protein sequence ID" value="KAF0721552.1"/>
    <property type="molecule type" value="Genomic_DNA"/>
</dbReference>
<evidence type="ECO:0000256" key="1">
    <source>
        <dbReference type="SAM" id="MobiDB-lite"/>
    </source>
</evidence>
<sequence>MKSFALVLLAIGAAATTNAMPNDAPSTMTQDGRVLVQADYSLYPWRGLLGRRKKEDDTTPAPTTTSPPPTTTAPPPPPPTPYSFDVCFKHHSCGLDRKRGERDRGISPIIPALDTKRKCCNGIPGVRAGSAWGRGPRDCQNCNGKK</sequence>
<evidence type="ECO:0000313" key="4">
    <source>
        <dbReference type="Proteomes" id="UP000481153"/>
    </source>
</evidence>
<dbReference type="AlphaFoldDB" id="A0A6G0W628"/>
<feature type="compositionally biased region" description="Pro residues" evidence="1">
    <location>
        <begin position="65"/>
        <end position="81"/>
    </location>
</feature>
<name>A0A6G0W628_9STRA</name>
<feature type="region of interest" description="Disordered" evidence="1">
    <location>
        <begin position="49"/>
        <end position="83"/>
    </location>
</feature>
<accession>A0A6G0W628</accession>
<keyword evidence="2" id="KW-0732">Signal</keyword>
<feature type="signal peptide" evidence="2">
    <location>
        <begin position="1"/>
        <end position="19"/>
    </location>
</feature>